<dbReference type="InterPro" id="IPR015422">
    <property type="entry name" value="PyrdxlP-dep_Trfase_small"/>
</dbReference>
<dbReference type="EMBL" id="BARS01058166">
    <property type="protein sequence ID" value="GAG46058.1"/>
    <property type="molecule type" value="Genomic_DNA"/>
</dbReference>
<comment type="caution">
    <text evidence="1">The sequence shown here is derived from an EMBL/GenBank/DDBJ whole genome shotgun (WGS) entry which is preliminary data.</text>
</comment>
<name>X0YBI0_9ZZZZ</name>
<accession>X0YBI0</accession>
<proteinExistence type="predicted"/>
<dbReference type="Gene3D" id="3.90.1150.10">
    <property type="entry name" value="Aspartate Aminotransferase, domain 1"/>
    <property type="match status" value="1"/>
</dbReference>
<evidence type="ECO:0000313" key="1">
    <source>
        <dbReference type="EMBL" id="GAG46058.1"/>
    </source>
</evidence>
<organism evidence="1">
    <name type="scientific">marine sediment metagenome</name>
    <dbReference type="NCBI Taxonomy" id="412755"/>
    <lineage>
        <taxon>unclassified sequences</taxon>
        <taxon>metagenomes</taxon>
        <taxon>ecological metagenomes</taxon>
    </lineage>
</organism>
<dbReference type="SUPFAM" id="SSF53383">
    <property type="entry name" value="PLP-dependent transferases"/>
    <property type="match status" value="1"/>
</dbReference>
<sequence>MARAPLLGLSSCRIWKTRRAFPPERRFGKRAEKRLMDAGLILRCDPNWIAFGPPLITTLDQADEMVDIFVRCLADEIAGGR</sequence>
<gene>
    <name evidence="1" type="ORF">S01H1_84963</name>
</gene>
<dbReference type="AlphaFoldDB" id="X0YBI0"/>
<dbReference type="InterPro" id="IPR015424">
    <property type="entry name" value="PyrdxlP-dep_Trfase"/>
</dbReference>
<protein>
    <submittedName>
        <fullName evidence="1">Uncharacterized protein</fullName>
    </submittedName>
</protein>
<reference evidence="1" key="1">
    <citation type="journal article" date="2014" name="Front. Microbiol.">
        <title>High frequency of phylogenetically diverse reductive dehalogenase-homologous genes in deep subseafloor sedimentary metagenomes.</title>
        <authorList>
            <person name="Kawai M."/>
            <person name="Futagami T."/>
            <person name="Toyoda A."/>
            <person name="Takaki Y."/>
            <person name="Nishi S."/>
            <person name="Hori S."/>
            <person name="Arai W."/>
            <person name="Tsubouchi T."/>
            <person name="Morono Y."/>
            <person name="Uchiyama I."/>
            <person name="Ito T."/>
            <person name="Fujiyama A."/>
            <person name="Inagaki F."/>
            <person name="Takami H."/>
        </authorList>
    </citation>
    <scope>NUCLEOTIDE SEQUENCE</scope>
    <source>
        <strain evidence="1">Expedition CK06-06</strain>
    </source>
</reference>